<dbReference type="RefSeq" id="WP_206844345.1">
    <property type="nucleotide sequence ID" value="NZ_CP065956.1"/>
</dbReference>
<protein>
    <submittedName>
        <fullName evidence="1">Gamma-glutamylcyclotransferase</fullName>
    </submittedName>
</protein>
<name>A0ABX7PTV9_9BACT</name>
<dbReference type="InterPro" id="IPR036568">
    <property type="entry name" value="GGCT-like_sf"/>
</dbReference>
<dbReference type="SUPFAM" id="SSF110857">
    <property type="entry name" value="Gamma-glutamyl cyclotransferase-like"/>
    <property type="match status" value="1"/>
</dbReference>
<keyword evidence="2" id="KW-1185">Reference proteome</keyword>
<dbReference type="Gene3D" id="3.10.490.10">
    <property type="entry name" value="Gamma-glutamyl cyclotransferase-like"/>
    <property type="match status" value="1"/>
</dbReference>
<sequence length="86" mass="9615">MNARRARATEGERQPPKENTAGLLRLFVYGTLKLRCWNHERFCLGVLSVEEAVVRGLLYELPSGIPLLEVLEADVLPMAPPTRSPT</sequence>
<evidence type="ECO:0000313" key="1">
    <source>
        <dbReference type="EMBL" id="QSR86101.1"/>
    </source>
</evidence>
<proteinExistence type="predicted"/>
<dbReference type="EMBL" id="CP065956">
    <property type="protein sequence ID" value="QSR86101.1"/>
    <property type="molecule type" value="Genomic_DNA"/>
</dbReference>
<accession>A0ABX7PTV9</accession>
<reference evidence="1 2" key="1">
    <citation type="submission" date="2020-12" db="EMBL/GenBank/DDBJ databases">
        <authorList>
            <person name="Awala S.I."/>
            <person name="Gwak J.-H."/>
            <person name="Kim S.-J."/>
            <person name="Rhee S.-K."/>
        </authorList>
    </citation>
    <scope>NUCLEOTIDE SEQUENCE [LARGE SCALE GENOMIC DNA]</scope>
    <source>
        <strain evidence="1 2">IT5</strain>
    </source>
</reference>
<dbReference type="Proteomes" id="UP000663088">
    <property type="component" value="Chromosome"/>
</dbReference>
<gene>
    <name evidence="1" type="ORF">EM20IM_06195</name>
</gene>
<organism evidence="1 2">
    <name type="scientific">Candidatus Methylacidiphilum infernorum</name>
    <dbReference type="NCBI Taxonomy" id="511746"/>
    <lineage>
        <taxon>Bacteria</taxon>
        <taxon>Pseudomonadati</taxon>
        <taxon>Verrucomicrobiota</taxon>
        <taxon>Methylacidiphilae</taxon>
        <taxon>Methylacidiphilales</taxon>
        <taxon>Methylacidiphilaceae</taxon>
        <taxon>Methylacidiphilum (ex Ratnadevi et al. 2023)</taxon>
    </lineage>
</organism>
<evidence type="ECO:0000313" key="2">
    <source>
        <dbReference type="Proteomes" id="UP000663088"/>
    </source>
</evidence>